<dbReference type="RefSeq" id="WP_301128469.1">
    <property type="nucleotide sequence ID" value="NZ_JAUHPV010000005.1"/>
</dbReference>
<proteinExistence type="predicted"/>
<feature type="transmembrane region" description="Helical" evidence="1">
    <location>
        <begin position="37"/>
        <end position="56"/>
    </location>
</feature>
<keyword evidence="1" id="KW-0812">Transmembrane</keyword>
<name>A0ABT8G218_9MICO</name>
<accession>A0ABT8G218</accession>
<dbReference type="Proteomes" id="UP001172738">
    <property type="component" value="Unassembled WGS sequence"/>
</dbReference>
<sequence length="62" mass="6606">MGNGDQQQPIRPLPFAAGMLLAAVTGFLIWIATDTFALFPAFVGIGVVLGLVFSRASDRRGR</sequence>
<protein>
    <recommendedName>
        <fullName evidence="4">PEP-CTERM protein-sorting domain-containing protein</fullName>
    </recommendedName>
</protein>
<comment type="caution">
    <text evidence="2">The sequence shown here is derived from an EMBL/GenBank/DDBJ whole genome shotgun (WGS) entry which is preliminary data.</text>
</comment>
<keyword evidence="1" id="KW-0472">Membrane</keyword>
<organism evidence="2 3">
    <name type="scientific">Demequina zhanjiangensis</name>
    <dbReference type="NCBI Taxonomy" id="3051659"/>
    <lineage>
        <taxon>Bacteria</taxon>
        <taxon>Bacillati</taxon>
        <taxon>Actinomycetota</taxon>
        <taxon>Actinomycetes</taxon>
        <taxon>Micrococcales</taxon>
        <taxon>Demequinaceae</taxon>
        <taxon>Demequina</taxon>
    </lineage>
</organism>
<reference evidence="2" key="1">
    <citation type="submission" date="2023-06" db="EMBL/GenBank/DDBJ databases">
        <title>SYSU T00b26.</title>
        <authorList>
            <person name="Gao L."/>
            <person name="Fang B.-Z."/>
            <person name="Li W.-J."/>
        </authorList>
    </citation>
    <scope>NUCLEOTIDE SEQUENCE</scope>
    <source>
        <strain evidence="2">SYSU T00b26</strain>
    </source>
</reference>
<keyword evidence="3" id="KW-1185">Reference proteome</keyword>
<keyword evidence="1" id="KW-1133">Transmembrane helix</keyword>
<feature type="transmembrane region" description="Helical" evidence="1">
    <location>
        <begin position="12"/>
        <end position="31"/>
    </location>
</feature>
<evidence type="ECO:0000313" key="3">
    <source>
        <dbReference type="Proteomes" id="UP001172738"/>
    </source>
</evidence>
<evidence type="ECO:0000313" key="2">
    <source>
        <dbReference type="EMBL" id="MDN4473189.1"/>
    </source>
</evidence>
<dbReference type="EMBL" id="JAUHPV010000005">
    <property type="protein sequence ID" value="MDN4473189.1"/>
    <property type="molecule type" value="Genomic_DNA"/>
</dbReference>
<evidence type="ECO:0008006" key="4">
    <source>
        <dbReference type="Google" id="ProtNLM"/>
    </source>
</evidence>
<gene>
    <name evidence="2" type="ORF">QQX04_09330</name>
</gene>
<evidence type="ECO:0000256" key="1">
    <source>
        <dbReference type="SAM" id="Phobius"/>
    </source>
</evidence>